<dbReference type="OrthoDB" id="5189031at2"/>
<comment type="caution">
    <text evidence="2">The sequence shown here is derived from an EMBL/GenBank/DDBJ whole genome shotgun (WGS) entry which is preliminary data.</text>
</comment>
<feature type="transmembrane region" description="Helical" evidence="1">
    <location>
        <begin position="83"/>
        <end position="102"/>
    </location>
</feature>
<reference evidence="2 3" key="1">
    <citation type="submission" date="2018-06" db="EMBL/GenBank/DDBJ databases">
        <title>Chryseolinea flavus sp. nov., a member of the phylum Bacteroidetes isolated from soil.</title>
        <authorList>
            <person name="Li Y."/>
            <person name="Wang J."/>
        </authorList>
    </citation>
    <scope>NUCLEOTIDE SEQUENCE [LARGE SCALE GENOMIC DNA]</scope>
    <source>
        <strain evidence="2 3">SDU1-6</strain>
    </source>
</reference>
<feature type="transmembrane region" description="Helical" evidence="1">
    <location>
        <begin position="223"/>
        <end position="243"/>
    </location>
</feature>
<protein>
    <submittedName>
        <fullName evidence="2">Tryptophan-rich sensory protein</fullName>
    </submittedName>
</protein>
<dbReference type="AlphaFoldDB" id="A0A364YB39"/>
<feature type="transmembrane region" description="Helical" evidence="1">
    <location>
        <begin position="48"/>
        <end position="71"/>
    </location>
</feature>
<dbReference type="EMBL" id="QMFY01000001">
    <property type="protein sequence ID" value="RAW03332.1"/>
    <property type="molecule type" value="Genomic_DNA"/>
</dbReference>
<keyword evidence="1" id="KW-0812">Transmembrane</keyword>
<dbReference type="Gene3D" id="1.20.1260.100">
    <property type="entry name" value="TspO/MBR protein"/>
    <property type="match status" value="1"/>
</dbReference>
<name>A0A364YB39_9BACT</name>
<gene>
    <name evidence="2" type="ORF">DQQ10_04405</name>
</gene>
<feature type="transmembrane region" description="Helical" evidence="1">
    <location>
        <begin position="200"/>
        <end position="217"/>
    </location>
</feature>
<feature type="transmembrane region" description="Helical" evidence="1">
    <location>
        <begin position="137"/>
        <end position="156"/>
    </location>
</feature>
<evidence type="ECO:0000313" key="2">
    <source>
        <dbReference type="EMBL" id="RAW03332.1"/>
    </source>
</evidence>
<sequence>MSSTALRIASTGALLITLVVNALANILPINGLNTGEVSALYPSLFTPAGITFSIWTVIYILLIGFVVFSWLNRSDARIDRLQSWFIVTCVLNASWILVWHFLLPALSVVVMLMLLGALLTIFRIIQSSQFLSTKEIICVSLPFTFYLAWICVATIANVSALLVSAEWQGGFLSPEIWTVLMMVVAAILGFVVTRQFGTPAFIFVVMWALLGIYIRWQDSEYKLIVTSAILLEVVLAGFLIYYFKSRKVSH</sequence>
<dbReference type="Proteomes" id="UP000251889">
    <property type="component" value="Unassembled WGS sequence"/>
</dbReference>
<keyword evidence="3" id="KW-1185">Reference proteome</keyword>
<evidence type="ECO:0000313" key="3">
    <source>
        <dbReference type="Proteomes" id="UP000251889"/>
    </source>
</evidence>
<keyword evidence="1" id="KW-1133">Transmembrane helix</keyword>
<feature type="transmembrane region" description="Helical" evidence="1">
    <location>
        <begin position="176"/>
        <end position="193"/>
    </location>
</feature>
<evidence type="ECO:0000256" key="1">
    <source>
        <dbReference type="SAM" id="Phobius"/>
    </source>
</evidence>
<dbReference type="PANTHER" id="PTHR33802">
    <property type="entry name" value="SI:CH211-161H7.5-RELATED"/>
    <property type="match status" value="1"/>
</dbReference>
<organism evidence="2 3">
    <name type="scientific">Pseudochryseolinea flava</name>
    <dbReference type="NCBI Taxonomy" id="2059302"/>
    <lineage>
        <taxon>Bacteria</taxon>
        <taxon>Pseudomonadati</taxon>
        <taxon>Bacteroidota</taxon>
        <taxon>Cytophagia</taxon>
        <taxon>Cytophagales</taxon>
        <taxon>Fulvivirgaceae</taxon>
        <taxon>Pseudochryseolinea</taxon>
    </lineage>
</organism>
<accession>A0A364YB39</accession>
<dbReference type="RefSeq" id="WP_112745547.1">
    <property type="nucleotide sequence ID" value="NZ_QMFY01000001.1"/>
</dbReference>
<dbReference type="PANTHER" id="PTHR33802:SF1">
    <property type="entry name" value="XK-RELATED PROTEIN"/>
    <property type="match status" value="1"/>
</dbReference>
<keyword evidence="1" id="KW-0472">Membrane</keyword>
<dbReference type="InterPro" id="IPR038330">
    <property type="entry name" value="TspO/MBR-related_sf"/>
</dbReference>
<feature type="transmembrane region" description="Helical" evidence="1">
    <location>
        <begin position="108"/>
        <end position="125"/>
    </location>
</feature>
<proteinExistence type="predicted"/>